<dbReference type="GO" id="GO:0016740">
    <property type="term" value="F:transferase activity"/>
    <property type="evidence" value="ECO:0007669"/>
    <property type="project" value="UniProtKB-KW"/>
</dbReference>
<keyword evidence="6" id="KW-1185">Reference proteome</keyword>
<name>A0AAD7TXX7_9APHY</name>
<keyword evidence="3" id="KW-0949">S-adenosyl-L-methionine</keyword>
<accession>A0AAD7TXX7</accession>
<keyword evidence="2" id="KW-0808">Transferase</keyword>
<evidence type="ECO:0000256" key="2">
    <source>
        <dbReference type="ARBA" id="ARBA00022679"/>
    </source>
</evidence>
<dbReference type="EMBL" id="JAPEVG010000059">
    <property type="protein sequence ID" value="KAJ8488703.1"/>
    <property type="molecule type" value="Genomic_DNA"/>
</dbReference>
<evidence type="ECO:0000313" key="6">
    <source>
        <dbReference type="Proteomes" id="UP001215151"/>
    </source>
</evidence>
<dbReference type="InterPro" id="IPR029063">
    <property type="entry name" value="SAM-dependent_MTases_sf"/>
</dbReference>
<dbReference type="PANTHER" id="PTHR35897:SF1">
    <property type="entry name" value="METHYLTRANSFERASE AUSD"/>
    <property type="match status" value="1"/>
</dbReference>
<comment type="similarity">
    <text evidence="4">Belongs to the class I-like SAM-binding methyltransferase superfamily.</text>
</comment>
<proteinExistence type="inferred from homology"/>
<dbReference type="Gene3D" id="3.40.50.150">
    <property type="entry name" value="Vaccinia Virus protein VP39"/>
    <property type="match status" value="1"/>
</dbReference>
<gene>
    <name evidence="5" type="ORF">ONZ51_g3377</name>
</gene>
<dbReference type="SUPFAM" id="SSF53335">
    <property type="entry name" value="S-adenosyl-L-methionine-dependent methyltransferases"/>
    <property type="match status" value="1"/>
</dbReference>
<protein>
    <recommendedName>
        <fullName evidence="7">Methyltransferase ausD</fullName>
    </recommendedName>
</protein>
<dbReference type="AlphaFoldDB" id="A0AAD7TXX7"/>
<comment type="pathway">
    <text evidence="1">Secondary metabolite biosynthesis.</text>
</comment>
<dbReference type="InterPro" id="IPR051654">
    <property type="entry name" value="Meroterpenoid_MTases"/>
</dbReference>
<evidence type="ECO:0000256" key="1">
    <source>
        <dbReference type="ARBA" id="ARBA00005179"/>
    </source>
</evidence>
<evidence type="ECO:0008006" key="7">
    <source>
        <dbReference type="Google" id="ProtNLM"/>
    </source>
</evidence>
<reference evidence="5" key="1">
    <citation type="submission" date="2022-11" db="EMBL/GenBank/DDBJ databases">
        <title>Genome Sequence of Cubamyces cubensis.</title>
        <authorList>
            <person name="Buettner E."/>
        </authorList>
    </citation>
    <scope>NUCLEOTIDE SEQUENCE</scope>
    <source>
        <strain evidence="5">MPL-01</strain>
    </source>
</reference>
<evidence type="ECO:0000256" key="4">
    <source>
        <dbReference type="ARBA" id="ARBA00038314"/>
    </source>
</evidence>
<dbReference type="Proteomes" id="UP001215151">
    <property type="component" value="Unassembled WGS sequence"/>
</dbReference>
<sequence length="307" mass="34237">MAALASLPDWEHVDDSMANVLPLDEGKYCPDRRQLDFLKAQTGITDEEALKKHVLQVQAEAYAVFPYTCIRRFVFIRSVLPFIPSYERLLKLGKDRETAILLDIGCCFGNDVRCAVSDGFPAKQIVTSDLHAEFWNLGHKLFCSTADTFPARFIPGNVFDPVHLAAHPIIYSSTMLHPIPDLSALTSLNPLRGHVSAIHASNFFHLFHEEQQAHIARALAGLLSPEPGSMILGVHMIATEKGYKAESLESDSGEGVVTMFHHSPESWSELWDGQVFKEGTVEVETNLIYRDMAGESAPFLQWCVTRL</sequence>
<evidence type="ECO:0000313" key="5">
    <source>
        <dbReference type="EMBL" id="KAJ8488703.1"/>
    </source>
</evidence>
<organism evidence="5 6">
    <name type="scientific">Trametes cubensis</name>
    <dbReference type="NCBI Taxonomy" id="1111947"/>
    <lineage>
        <taxon>Eukaryota</taxon>
        <taxon>Fungi</taxon>
        <taxon>Dikarya</taxon>
        <taxon>Basidiomycota</taxon>
        <taxon>Agaricomycotina</taxon>
        <taxon>Agaricomycetes</taxon>
        <taxon>Polyporales</taxon>
        <taxon>Polyporaceae</taxon>
        <taxon>Trametes</taxon>
    </lineage>
</organism>
<dbReference type="PANTHER" id="PTHR35897">
    <property type="entry name" value="METHYLTRANSFERASE AUSD"/>
    <property type="match status" value="1"/>
</dbReference>
<evidence type="ECO:0000256" key="3">
    <source>
        <dbReference type="ARBA" id="ARBA00022691"/>
    </source>
</evidence>
<comment type="caution">
    <text evidence="5">The sequence shown here is derived from an EMBL/GenBank/DDBJ whole genome shotgun (WGS) entry which is preliminary data.</text>
</comment>